<accession>A0A517Y7N4</accession>
<gene>
    <name evidence="1" type="ORF">ETAA8_13170</name>
</gene>
<name>A0A517Y7N4_9BACT</name>
<reference evidence="1 2" key="1">
    <citation type="submission" date="2019-02" db="EMBL/GenBank/DDBJ databases">
        <title>Deep-cultivation of Planctomycetes and their phenomic and genomic characterization uncovers novel biology.</title>
        <authorList>
            <person name="Wiegand S."/>
            <person name="Jogler M."/>
            <person name="Boedeker C."/>
            <person name="Pinto D."/>
            <person name="Vollmers J."/>
            <person name="Rivas-Marin E."/>
            <person name="Kohn T."/>
            <person name="Peeters S.H."/>
            <person name="Heuer A."/>
            <person name="Rast P."/>
            <person name="Oberbeckmann S."/>
            <person name="Bunk B."/>
            <person name="Jeske O."/>
            <person name="Meyerdierks A."/>
            <person name="Storesund J.E."/>
            <person name="Kallscheuer N."/>
            <person name="Luecker S."/>
            <person name="Lage O.M."/>
            <person name="Pohl T."/>
            <person name="Merkel B.J."/>
            <person name="Hornburger P."/>
            <person name="Mueller R.-W."/>
            <person name="Bruemmer F."/>
            <person name="Labrenz M."/>
            <person name="Spormann A.M."/>
            <person name="Op den Camp H."/>
            <person name="Overmann J."/>
            <person name="Amann R."/>
            <person name="Jetten M.S.M."/>
            <person name="Mascher T."/>
            <person name="Medema M.H."/>
            <person name="Devos D.P."/>
            <person name="Kaster A.-K."/>
            <person name="Ovreas L."/>
            <person name="Rohde M."/>
            <person name="Galperin M.Y."/>
            <person name="Jogler C."/>
        </authorList>
    </citation>
    <scope>NUCLEOTIDE SEQUENCE [LARGE SCALE GENOMIC DNA]</scope>
    <source>
        <strain evidence="1 2">ETA_A8</strain>
    </source>
</reference>
<protein>
    <submittedName>
        <fullName evidence="1">Uncharacterized protein</fullName>
    </submittedName>
</protein>
<organism evidence="1 2">
    <name type="scientific">Anatilimnocola aggregata</name>
    <dbReference type="NCBI Taxonomy" id="2528021"/>
    <lineage>
        <taxon>Bacteria</taxon>
        <taxon>Pseudomonadati</taxon>
        <taxon>Planctomycetota</taxon>
        <taxon>Planctomycetia</taxon>
        <taxon>Pirellulales</taxon>
        <taxon>Pirellulaceae</taxon>
        <taxon>Anatilimnocola</taxon>
    </lineage>
</organism>
<sequence length="215" mass="24197">MIAELRHLHWGRELRQTFAQNRLAKIAEDIAAKHAPLAKFADRYRDEIHLTHEAGKYLMHNAMRRAFAQPALVAGFETLDAEVRKYLDGVLAQLETSPADKALLTQILSMEENVDRAALIAKVSDKTLQSRLVALLPDIERAAQARRATLALEAETRPSSVHHDFSKISLVIGARDVDAGGESQCVRDRRLRKHRGSRGLVYRRRGRPRPLDNTG</sequence>
<dbReference type="KEGG" id="aagg:ETAA8_13170"/>
<keyword evidence="2" id="KW-1185">Reference proteome</keyword>
<proteinExistence type="predicted"/>
<dbReference type="EMBL" id="CP036274">
    <property type="protein sequence ID" value="QDU26241.1"/>
    <property type="molecule type" value="Genomic_DNA"/>
</dbReference>
<dbReference type="Proteomes" id="UP000315017">
    <property type="component" value="Chromosome"/>
</dbReference>
<evidence type="ECO:0000313" key="1">
    <source>
        <dbReference type="EMBL" id="QDU26241.1"/>
    </source>
</evidence>
<dbReference type="AlphaFoldDB" id="A0A517Y7N4"/>
<evidence type="ECO:0000313" key="2">
    <source>
        <dbReference type="Proteomes" id="UP000315017"/>
    </source>
</evidence>
<dbReference type="RefSeq" id="WP_145086495.1">
    <property type="nucleotide sequence ID" value="NZ_CP036274.1"/>
</dbReference>